<feature type="compositionally biased region" description="Basic and acidic residues" evidence="2">
    <location>
        <begin position="298"/>
        <end position="314"/>
    </location>
</feature>
<name>A0A9D1PX30_9BACT</name>
<evidence type="ECO:0000256" key="2">
    <source>
        <dbReference type="SAM" id="MobiDB-lite"/>
    </source>
</evidence>
<organism evidence="3 4">
    <name type="scientific">Candidatus Desulfovibrio intestinipullorum</name>
    <dbReference type="NCBI Taxonomy" id="2838536"/>
    <lineage>
        <taxon>Bacteria</taxon>
        <taxon>Pseudomonadati</taxon>
        <taxon>Thermodesulfobacteriota</taxon>
        <taxon>Desulfovibrionia</taxon>
        <taxon>Desulfovibrionales</taxon>
        <taxon>Desulfovibrionaceae</taxon>
        <taxon>Desulfovibrio</taxon>
    </lineage>
</organism>
<proteinExistence type="predicted"/>
<reference evidence="3" key="2">
    <citation type="submission" date="2021-04" db="EMBL/GenBank/DDBJ databases">
        <authorList>
            <person name="Gilroy R."/>
        </authorList>
    </citation>
    <scope>NUCLEOTIDE SEQUENCE</scope>
    <source>
        <strain evidence="3">ChiHecec2B26-446</strain>
    </source>
</reference>
<comment type="caution">
    <text evidence="3">The sequence shown here is derived from an EMBL/GenBank/DDBJ whole genome shotgun (WGS) entry which is preliminary data.</text>
</comment>
<sequence>MTEQIAHRQHKTNNNKTTSGDFSMQNADFFFQNADYRHLFLYIDGLAETEARRQNDVSEYASKRLEDIDVLQKRIAFLEQQLTQEREANTLLQAQIGQECRKAALLDSLLADKDDTKAAAKADLCGKMAFLYQKFQETLTFPMLQNPSSFLSSAKQAREARKLYLQHVKTESMNQILLCAQNASIRLQSLDAFTAQCFSPITLLQQYFEQVSNFLDAASNMTDKKDLTNVLDIIKYIKTLKHRIEKKIIEQKRDLEKIFSIAWAFYSNGAELAATATDSELKDFTSMIKSNIIAQEPSKSRETSKPRTAKSDQNRRKRRAAQKRRALQAVRSRSC</sequence>
<keyword evidence="1" id="KW-0175">Coiled coil</keyword>
<accession>A0A9D1PX30</accession>
<evidence type="ECO:0000256" key="1">
    <source>
        <dbReference type="SAM" id="Coils"/>
    </source>
</evidence>
<evidence type="ECO:0000313" key="4">
    <source>
        <dbReference type="Proteomes" id="UP000886752"/>
    </source>
</evidence>
<evidence type="ECO:0000313" key="3">
    <source>
        <dbReference type="EMBL" id="HIW00465.1"/>
    </source>
</evidence>
<dbReference type="EMBL" id="DXHV01000050">
    <property type="protein sequence ID" value="HIW00465.1"/>
    <property type="molecule type" value="Genomic_DNA"/>
</dbReference>
<gene>
    <name evidence="3" type="ORF">H9894_04675</name>
</gene>
<dbReference type="AlphaFoldDB" id="A0A9D1PX30"/>
<protein>
    <submittedName>
        <fullName evidence="3">Uncharacterized protein</fullName>
    </submittedName>
</protein>
<dbReference type="Proteomes" id="UP000886752">
    <property type="component" value="Unassembled WGS sequence"/>
</dbReference>
<feature type="coiled-coil region" evidence="1">
    <location>
        <begin position="61"/>
        <end position="95"/>
    </location>
</feature>
<feature type="region of interest" description="Disordered" evidence="2">
    <location>
        <begin position="295"/>
        <end position="335"/>
    </location>
</feature>
<feature type="compositionally biased region" description="Basic residues" evidence="2">
    <location>
        <begin position="315"/>
        <end position="326"/>
    </location>
</feature>
<reference evidence="3" key="1">
    <citation type="journal article" date="2021" name="PeerJ">
        <title>Extensive microbial diversity within the chicken gut microbiome revealed by metagenomics and culture.</title>
        <authorList>
            <person name="Gilroy R."/>
            <person name="Ravi A."/>
            <person name="Getino M."/>
            <person name="Pursley I."/>
            <person name="Horton D.L."/>
            <person name="Alikhan N.F."/>
            <person name="Baker D."/>
            <person name="Gharbi K."/>
            <person name="Hall N."/>
            <person name="Watson M."/>
            <person name="Adriaenssens E.M."/>
            <person name="Foster-Nyarko E."/>
            <person name="Jarju S."/>
            <person name="Secka A."/>
            <person name="Antonio M."/>
            <person name="Oren A."/>
            <person name="Chaudhuri R.R."/>
            <person name="La Ragione R."/>
            <person name="Hildebrand F."/>
            <person name="Pallen M.J."/>
        </authorList>
    </citation>
    <scope>NUCLEOTIDE SEQUENCE</scope>
    <source>
        <strain evidence="3">ChiHecec2B26-446</strain>
    </source>
</reference>